<evidence type="ECO:0000313" key="4">
    <source>
        <dbReference type="Proteomes" id="UP000190285"/>
    </source>
</evidence>
<gene>
    <name evidence="3" type="ORF">SAMN02194393_01115</name>
</gene>
<dbReference type="PROSITE" id="PS50943">
    <property type="entry name" value="HTH_CROC1"/>
    <property type="match status" value="1"/>
</dbReference>
<dbReference type="SUPFAM" id="SSF47413">
    <property type="entry name" value="lambda repressor-like DNA-binding domains"/>
    <property type="match status" value="1"/>
</dbReference>
<dbReference type="Pfam" id="PF01381">
    <property type="entry name" value="HTH_3"/>
    <property type="match status" value="1"/>
</dbReference>
<evidence type="ECO:0000259" key="2">
    <source>
        <dbReference type="PROSITE" id="PS50943"/>
    </source>
</evidence>
<dbReference type="Gene3D" id="1.10.260.40">
    <property type="entry name" value="lambda repressor-like DNA-binding domains"/>
    <property type="match status" value="1"/>
</dbReference>
<proteinExistence type="predicted"/>
<evidence type="ECO:0000313" key="3">
    <source>
        <dbReference type="EMBL" id="SKC49469.1"/>
    </source>
</evidence>
<dbReference type="OrthoDB" id="9811208at2"/>
<dbReference type="PANTHER" id="PTHR46558">
    <property type="entry name" value="TRACRIPTIONAL REGULATORY PROTEIN-RELATED-RELATED"/>
    <property type="match status" value="1"/>
</dbReference>
<dbReference type="CDD" id="cd00093">
    <property type="entry name" value="HTH_XRE"/>
    <property type="match status" value="1"/>
</dbReference>
<dbReference type="EMBL" id="FUZT01000002">
    <property type="protein sequence ID" value="SKC49469.1"/>
    <property type="molecule type" value="Genomic_DNA"/>
</dbReference>
<keyword evidence="4" id="KW-1185">Reference proteome</keyword>
<evidence type="ECO:0000256" key="1">
    <source>
        <dbReference type="ARBA" id="ARBA00023125"/>
    </source>
</evidence>
<keyword evidence="1" id="KW-0238">DNA-binding</keyword>
<dbReference type="Proteomes" id="UP000190285">
    <property type="component" value="Unassembled WGS sequence"/>
</dbReference>
<accession>A0A1T5JDK4</accession>
<reference evidence="3 4" key="1">
    <citation type="submission" date="2017-02" db="EMBL/GenBank/DDBJ databases">
        <authorList>
            <person name="Peterson S.W."/>
        </authorList>
    </citation>
    <scope>NUCLEOTIDE SEQUENCE [LARGE SCALE GENOMIC DNA]</scope>
    <source>
        <strain evidence="3 4">M1</strain>
    </source>
</reference>
<dbReference type="PANTHER" id="PTHR46558:SF11">
    <property type="entry name" value="HTH-TYPE TRANSCRIPTIONAL REGULATOR XRE"/>
    <property type="match status" value="1"/>
</dbReference>
<dbReference type="InterPro" id="IPR010982">
    <property type="entry name" value="Lambda_DNA-bd_dom_sf"/>
</dbReference>
<protein>
    <submittedName>
        <fullName evidence="3">Predicted transcriptional regulator</fullName>
    </submittedName>
</protein>
<dbReference type="AlphaFoldDB" id="A0A1T5JDK4"/>
<organism evidence="3 4">
    <name type="scientific">Maledivibacter halophilus</name>
    <dbReference type="NCBI Taxonomy" id="36842"/>
    <lineage>
        <taxon>Bacteria</taxon>
        <taxon>Bacillati</taxon>
        <taxon>Bacillota</taxon>
        <taxon>Clostridia</taxon>
        <taxon>Peptostreptococcales</taxon>
        <taxon>Caminicellaceae</taxon>
        <taxon>Maledivibacter</taxon>
    </lineage>
</organism>
<dbReference type="STRING" id="36842.SAMN02194393_01115"/>
<feature type="domain" description="HTH cro/C1-type" evidence="2">
    <location>
        <begin position="7"/>
        <end position="61"/>
    </location>
</feature>
<name>A0A1T5JDK4_9FIRM</name>
<dbReference type="SMART" id="SM00530">
    <property type="entry name" value="HTH_XRE"/>
    <property type="match status" value="1"/>
</dbReference>
<dbReference type="RefSeq" id="WP_079489946.1">
    <property type="nucleotide sequence ID" value="NZ_FUZT01000002.1"/>
</dbReference>
<dbReference type="GO" id="GO:0003677">
    <property type="term" value="F:DNA binding"/>
    <property type="evidence" value="ECO:0007669"/>
    <property type="project" value="UniProtKB-KW"/>
</dbReference>
<dbReference type="InterPro" id="IPR001387">
    <property type="entry name" value="Cro/C1-type_HTH"/>
</dbReference>
<sequence length="115" mass="13686">MNFSSRLKKLRKNRELTQEEFGRKINKTRSTIAGYETERKEPDYETLKSIADFFDVSLDYLLGRSDIVKYEKTIESDDIINIKEFPDEAKKQIKEYIEFIKQKYNVDKSSKTNKS</sequence>